<name>A0A9X4NSR2_9BURK</name>
<dbReference type="InterPro" id="IPR023006">
    <property type="entry name" value="YchJ-like"/>
</dbReference>
<sequence>MAEPACPCGQTDPRGRALAFGACCGRYLDHDTPAPDAQSLMRSRYSAFVLGRVDYLNRSWHASTRPADLSLEPGVKWLGLEVRSHRLIDADHAEVEFVARSRVAGRGQRLHETSRFVREVGRWFYVDGDMK</sequence>
<evidence type="ECO:0000259" key="2">
    <source>
        <dbReference type="Pfam" id="PF17775"/>
    </source>
</evidence>
<evidence type="ECO:0000256" key="1">
    <source>
        <dbReference type="HAMAP-Rule" id="MF_00612"/>
    </source>
</evidence>
<dbReference type="EMBL" id="AOGK01000007">
    <property type="protein sequence ID" value="MDG5975471.1"/>
    <property type="molecule type" value="Genomic_DNA"/>
</dbReference>
<dbReference type="Proteomes" id="UP001152876">
    <property type="component" value="Unassembled WGS sequence"/>
</dbReference>
<dbReference type="HAMAP" id="MF_00612">
    <property type="entry name" value="UPF0225"/>
    <property type="match status" value="1"/>
</dbReference>
<dbReference type="SUPFAM" id="SSF54427">
    <property type="entry name" value="NTF2-like"/>
    <property type="match status" value="1"/>
</dbReference>
<accession>A0A9X4NSR2</accession>
<dbReference type="Gene3D" id="3.10.450.50">
    <property type="match status" value="1"/>
</dbReference>
<dbReference type="InterPro" id="IPR032710">
    <property type="entry name" value="NTF2-like_dom_sf"/>
</dbReference>
<organism evidence="3 4">
    <name type="scientific">Hydrogenophaga taeniospiralis CCUG 15921</name>
    <dbReference type="NCBI Taxonomy" id="1281780"/>
    <lineage>
        <taxon>Bacteria</taxon>
        <taxon>Pseudomonadati</taxon>
        <taxon>Pseudomonadota</taxon>
        <taxon>Betaproteobacteria</taxon>
        <taxon>Burkholderiales</taxon>
        <taxon>Comamonadaceae</taxon>
        <taxon>Hydrogenophaga</taxon>
    </lineage>
</organism>
<dbReference type="AlphaFoldDB" id="A0A9X4NSR2"/>
<feature type="domain" description="YchJ-like middle NTF2-like" evidence="2">
    <location>
        <begin position="37"/>
        <end position="128"/>
    </location>
</feature>
<dbReference type="InterPro" id="IPR048469">
    <property type="entry name" value="YchJ-like_M"/>
</dbReference>
<gene>
    <name evidence="3" type="ORF">H010_09436</name>
</gene>
<dbReference type="OrthoDB" id="21421at2"/>
<protein>
    <recommendedName>
        <fullName evidence="1">UPF0225 protein H010_09436</fullName>
    </recommendedName>
</protein>
<evidence type="ECO:0000313" key="3">
    <source>
        <dbReference type="EMBL" id="MDG5975471.1"/>
    </source>
</evidence>
<proteinExistence type="inferred from homology"/>
<comment type="similarity">
    <text evidence="1">Belongs to the UPF0225 family.</text>
</comment>
<comment type="caution">
    <text evidence="3">The sequence shown here is derived from an EMBL/GenBank/DDBJ whole genome shotgun (WGS) entry which is preliminary data.</text>
</comment>
<reference evidence="3" key="1">
    <citation type="submission" date="2013-01" db="EMBL/GenBank/DDBJ databases">
        <title>Genome draft of Hydrogenophaga taeniospiralis 2K1.</title>
        <authorList>
            <person name="Gomila M."/>
            <person name="Lalucat J."/>
        </authorList>
    </citation>
    <scope>NUCLEOTIDE SEQUENCE</scope>
    <source>
        <strain evidence="3">CCUG 15921</strain>
    </source>
</reference>
<dbReference type="RefSeq" id="WP_068170939.1">
    <property type="nucleotide sequence ID" value="NZ_AOGK01000007.1"/>
</dbReference>
<dbReference type="Pfam" id="PF17775">
    <property type="entry name" value="YchJ_M-like"/>
    <property type="match status" value="1"/>
</dbReference>
<evidence type="ECO:0000313" key="4">
    <source>
        <dbReference type="Proteomes" id="UP001152876"/>
    </source>
</evidence>
<keyword evidence="4" id="KW-1185">Reference proteome</keyword>